<dbReference type="InterPro" id="IPR011047">
    <property type="entry name" value="Quinoprotein_ADH-like_sf"/>
</dbReference>
<comment type="catalytic activity">
    <reaction evidence="2">
        <text>(E)-4-coumarate + ATP + CoA = (E)-4-coumaroyl-CoA + AMP + diphosphate</text>
        <dbReference type="Rhea" id="RHEA:19641"/>
        <dbReference type="ChEBI" id="CHEBI:12876"/>
        <dbReference type="ChEBI" id="CHEBI:30616"/>
        <dbReference type="ChEBI" id="CHEBI:33019"/>
        <dbReference type="ChEBI" id="CHEBI:57287"/>
        <dbReference type="ChEBI" id="CHEBI:85008"/>
        <dbReference type="ChEBI" id="CHEBI:456215"/>
        <dbReference type="EC" id="6.2.1.12"/>
    </reaction>
    <physiologicalReaction direction="left-to-right" evidence="2">
        <dbReference type="Rhea" id="RHEA:19642"/>
    </physiologicalReaction>
</comment>
<dbReference type="InterPro" id="IPR045851">
    <property type="entry name" value="AMP-bd_C_sf"/>
</dbReference>
<dbReference type="SMART" id="SM00564">
    <property type="entry name" value="PQQ"/>
    <property type="match status" value="3"/>
</dbReference>
<evidence type="ECO:0000256" key="1">
    <source>
        <dbReference type="ARBA" id="ARBA00012959"/>
    </source>
</evidence>
<evidence type="ECO:0000259" key="6">
    <source>
        <dbReference type="Pfam" id="PF13570"/>
    </source>
</evidence>
<dbReference type="Gene3D" id="3.30.300.30">
    <property type="match status" value="1"/>
</dbReference>
<evidence type="ECO:0000259" key="5">
    <source>
        <dbReference type="Pfam" id="PF13193"/>
    </source>
</evidence>
<reference evidence="8" key="2">
    <citation type="submission" date="2025-08" db="UniProtKB">
        <authorList>
            <consortium name="RefSeq"/>
        </authorList>
    </citation>
    <scope>IDENTIFICATION</scope>
</reference>
<dbReference type="PROSITE" id="PS00455">
    <property type="entry name" value="AMP_BINDING"/>
    <property type="match status" value="1"/>
</dbReference>
<reference evidence="7" key="1">
    <citation type="submission" date="2025-05" db="UniProtKB">
        <authorList>
            <consortium name="RefSeq"/>
        </authorList>
    </citation>
    <scope>NUCLEOTIDE SEQUENCE [LARGE SCALE GENOMIC DNA]</scope>
</reference>
<dbReference type="Gene3D" id="3.40.50.12780">
    <property type="entry name" value="N-terminal domain of ligase-like"/>
    <property type="match status" value="1"/>
</dbReference>
<organism evidence="7 8">
    <name type="scientific">Dioscorea cayennensis subsp. rotundata</name>
    <name type="common">White Guinea yam</name>
    <name type="synonym">Dioscorea rotundata</name>
    <dbReference type="NCBI Taxonomy" id="55577"/>
    <lineage>
        <taxon>Eukaryota</taxon>
        <taxon>Viridiplantae</taxon>
        <taxon>Streptophyta</taxon>
        <taxon>Embryophyta</taxon>
        <taxon>Tracheophyta</taxon>
        <taxon>Spermatophyta</taxon>
        <taxon>Magnoliopsida</taxon>
        <taxon>Liliopsida</taxon>
        <taxon>Dioscoreales</taxon>
        <taxon>Dioscoreaceae</taxon>
        <taxon>Dioscorea</taxon>
    </lineage>
</organism>
<dbReference type="GO" id="GO:0009698">
    <property type="term" value="P:phenylpropanoid metabolic process"/>
    <property type="evidence" value="ECO:0007669"/>
    <property type="project" value="UniProtKB-ARBA"/>
</dbReference>
<feature type="domain" description="Pyrrolo-quinoline quinone repeat" evidence="6">
    <location>
        <begin position="641"/>
        <end position="981"/>
    </location>
</feature>
<evidence type="ECO:0000313" key="8">
    <source>
        <dbReference type="RefSeq" id="XP_039129300.1"/>
    </source>
</evidence>
<dbReference type="Gene3D" id="1.10.1200.10">
    <property type="entry name" value="ACP-like"/>
    <property type="match status" value="1"/>
</dbReference>
<proteinExistence type="predicted"/>
<sequence>MASMPCCISHEFYRVASENTDRVAAVRASGGLRVCKDALECLLEVPERFDFESRHASSSFPPVYPGDECSSFADVLCAVCSLSWRIRTVLDGGDDPDLVRSQGFSHGDQTLSSSVSNNDTKSSSTETNGTPLTNGIPQIIGVFIAPSIEYIVAVLSILRCGEAFLPLDPSWPEERLLHVISSSKTVIILKDKPSCSTEVDMILHKGGCSVMYVSMEASLKENGACDLDWPCERKIPRRFCYLMYTSGSTGKPKGVCGTERGLLNRFWWMQQRMPLVEDDVLLFKTPNSFIDHLQEFLSSVLTCTTLIIPPFEELKANPLLIVNFLKAYHITRLTSVPSLMTAVLPYMENSRWMKIHKSLKLLVLSGEVLFISLWKSLHNLLPGTTILNLYGSTEVSGDCTYFDCCRLPQILDLELLSSVPIGVPLSNCEIALVGKLNEPNVGEIYVGGTCLMVGYLSEINHGHPYEADDFSHFRTGDFAKRLQSGDLILLGRKDRVVKVNGQLVALEEIENTLREHPAVNEAAATLYRTPNDVSHLVSYIVLKSTKVLSETNTSYVDESHNKELVASIKSWMVGKVPPAMVPSYYFIIDSLPTTSTGKVDYAMLPSLPSIARWDFGDVRSYNSQLQMIKEAFSEALLVKEVKDQDDFFAMGGNSIAAAHAAHSGLVQWEVMLGGRIECSAAITSDFSQVVVGCYKGKVYFLEYMSGNIIWSFQTDGEVKMQPVVDRDRNLIWCGSYDHFLYALDYKEHFCVYKISCGGSIYGSPSIDMVHKIIYVASTSGRVTAISLADAQFKVAWRYETGSPIFGSLCLDTHGNVICCLVDGHVNVLDSGGNVIWKAIVGGPIFAGACVSPALPSQVLICCRNGILYSFDMEAGTLLWEYESSDPITASAYIDEQICLASEQSSSCERLACICSCTGKVHVLKISSDIEGKRFNQSRDLGRPLVQEFAVMNLPGDVFSSPVMIGGRIFVGCRDDYVHCLNVVF</sequence>
<dbReference type="InterPro" id="IPR036736">
    <property type="entry name" value="ACP-like_sf"/>
</dbReference>
<dbReference type="InterPro" id="IPR025110">
    <property type="entry name" value="AMP-bd_C"/>
</dbReference>
<dbReference type="Gene3D" id="2.40.10.480">
    <property type="match status" value="1"/>
</dbReference>
<dbReference type="CDD" id="cd05930">
    <property type="entry name" value="A_NRPS"/>
    <property type="match status" value="1"/>
</dbReference>
<dbReference type="FunFam" id="2.130.10.10:FF:000883">
    <property type="entry name" value="Putative acyl-activating enzyme 19"/>
    <property type="match status" value="1"/>
</dbReference>
<dbReference type="RefSeq" id="XP_039129300.1">
    <property type="nucleotide sequence ID" value="XM_039273366.1"/>
</dbReference>
<dbReference type="GO" id="GO:0106290">
    <property type="term" value="F:trans-cinnamate-CoA ligase activity"/>
    <property type="evidence" value="ECO:0007669"/>
    <property type="project" value="UniProtKB-ARBA"/>
</dbReference>
<evidence type="ECO:0000313" key="7">
    <source>
        <dbReference type="Proteomes" id="UP001515500"/>
    </source>
</evidence>
<evidence type="ECO:0000259" key="4">
    <source>
        <dbReference type="Pfam" id="PF00501"/>
    </source>
</evidence>
<dbReference type="PANTHER" id="PTHR44394">
    <property type="entry name" value="BETA-ALANINE-ACTIVATING ENZYME"/>
    <property type="match status" value="1"/>
</dbReference>
<dbReference type="Gene3D" id="2.130.10.10">
    <property type="entry name" value="YVTN repeat-like/Quinoprotein amine dehydrogenase"/>
    <property type="match status" value="1"/>
</dbReference>
<name>A0AB40BPA7_DIOCR</name>
<dbReference type="GO" id="GO:0016207">
    <property type="term" value="F:4-coumarate-CoA ligase activity"/>
    <property type="evidence" value="ECO:0007669"/>
    <property type="project" value="UniProtKB-EC"/>
</dbReference>
<dbReference type="InterPro" id="IPR000873">
    <property type="entry name" value="AMP-dep_synth/lig_dom"/>
</dbReference>
<accession>A0AB40BPA7</accession>
<feature type="domain" description="AMP-binding enzyme C-terminal" evidence="5">
    <location>
        <begin position="508"/>
        <end position="598"/>
    </location>
</feature>
<dbReference type="InterPro" id="IPR002372">
    <property type="entry name" value="PQQ_rpt_dom"/>
</dbReference>
<dbReference type="SUPFAM" id="SSF56801">
    <property type="entry name" value="Acetyl-CoA synthetase-like"/>
    <property type="match status" value="1"/>
</dbReference>
<keyword evidence="7" id="KW-1185">Reference proteome</keyword>
<dbReference type="Pfam" id="PF13570">
    <property type="entry name" value="Beta-prop_ACSF4"/>
    <property type="match status" value="1"/>
</dbReference>
<dbReference type="FunFam" id="3.40.50.12780:FF:000049">
    <property type="entry name" value="Putative acyl-activating enzyme 19"/>
    <property type="match status" value="1"/>
</dbReference>
<dbReference type="Pfam" id="PF00501">
    <property type="entry name" value="AMP-binding"/>
    <property type="match status" value="1"/>
</dbReference>
<evidence type="ECO:0000256" key="2">
    <source>
        <dbReference type="ARBA" id="ARBA00034252"/>
    </source>
</evidence>
<evidence type="ECO:0000256" key="3">
    <source>
        <dbReference type="SAM" id="MobiDB-lite"/>
    </source>
</evidence>
<gene>
    <name evidence="8" type="primary">LOC120265444</name>
</gene>
<feature type="compositionally biased region" description="Polar residues" evidence="3">
    <location>
        <begin position="102"/>
        <end position="111"/>
    </location>
</feature>
<dbReference type="Pfam" id="PF13193">
    <property type="entry name" value="AMP-binding_C"/>
    <property type="match status" value="1"/>
</dbReference>
<feature type="region of interest" description="Disordered" evidence="3">
    <location>
        <begin position="101"/>
        <end position="130"/>
    </location>
</feature>
<dbReference type="InterPro" id="IPR020845">
    <property type="entry name" value="AMP-binding_CS"/>
</dbReference>
<dbReference type="InterPro" id="IPR052091">
    <property type="entry name" value="Beta-ala_Activ/Resist"/>
</dbReference>
<dbReference type="EC" id="6.2.1.12" evidence="1"/>
<dbReference type="InterPro" id="IPR015943">
    <property type="entry name" value="WD40/YVTN_repeat-like_dom_sf"/>
</dbReference>
<dbReference type="InterPro" id="IPR042099">
    <property type="entry name" value="ANL_N_sf"/>
</dbReference>
<feature type="domain" description="AMP-dependent synthetase/ligase" evidence="4">
    <location>
        <begin position="139"/>
        <end position="456"/>
    </location>
</feature>
<dbReference type="AlphaFoldDB" id="A0AB40BPA7"/>
<dbReference type="PANTHER" id="PTHR44394:SF1">
    <property type="entry name" value="BETA-ALANINE-ACTIVATING ENZYME"/>
    <property type="match status" value="1"/>
</dbReference>
<dbReference type="SUPFAM" id="SSF50998">
    <property type="entry name" value="Quinoprotein alcohol dehydrogenase-like"/>
    <property type="match status" value="1"/>
</dbReference>
<feature type="compositionally biased region" description="Low complexity" evidence="3">
    <location>
        <begin position="112"/>
        <end position="125"/>
    </location>
</feature>
<dbReference type="GO" id="GO:0043041">
    <property type="term" value="P:amino acid activation for nonribosomal peptide biosynthetic process"/>
    <property type="evidence" value="ECO:0007669"/>
    <property type="project" value="TreeGrafter"/>
</dbReference>
<dbReference type="Proteomes" id="UP001515500">
    <property type="component" value="Chromosome 1"/>
</dbReference>
<dbReference type="GeneID" id="120265444"/>
<dbReference type="InterPro" id="IPR018391">
    <property type="entry name" value="PQQ_b-propeller_rpt"/>
</dbReference>
<protein>
    <recommendedName>
        <fullName evidence="1">4-coumarate--CoA ligase</fullName>
        <ecNumber evidence="1">6.2.1.12</ecNumber>
    </recommendedName>
</protein>